<comment type="caution">
    <text evidence="1">The sequence shown here is derived from an EMBL/GenBank/DDBJ whole genome shotgun (WGS) entry which is preliminary data.</text>
</comment>
<reference evidence="1 2" key="1">
    <citation type="submission" date="2015-12" db="EMBL/GenBank/DDBJ databases">
        <title>Serinicoccus chungangenesis strain CD08_5 genome sequencing and assembly.</title>
        <authorList>
            <person name="Chander A.M."/>
            <person name="Kaur G."/>
            <person name="Nair G.R."/>
            <person name="Dhawan D.K."/>
            <person name="Kochhar R.K."/>
            <person name="Mayilraj S."/>
            <person name="Bhadada S.K."/>
        </authorList>
    </citation>
    <scope>NUCLEOTIDE SEQUENCE [LARGE SCALE GENOMIC DNA]</scope>
    <source>
        <strain evidence="1 2">CD08_5</strain>
    </source>
</reference>
<dbReference type="RefSeq" id="WP_058890032.1">
    <property type="nucleotide sequence ID" value="NZ_LQBL01000003.1"/>
</dbReference>
<dbReference type="AlphaFoldDB" id="A0A0W8IEG4"/>
<name>A0A0W8IEG4_9MICO</name>
<keyword evidence="2" id="KW-1185">Reference proteome</keyword>
<dbReference type="Proteomes" id="UP000054837">
    <property type="component" value="Unassembled WGS sequence"/>
</dbReference>
<accession>A0A0W8IEG4</accession>
<dbReference type="OrthoDB" id="4870817at2"/>
<proteinExistence type="predicted"/>
<organism evidence="1 2">
    <name type="scientific">Serinicoccus chungangensis</name>
    <dbReference type="NCBI Taxonomy" id="767452"/>
    <lineage>
        <taxon>Bacteria</taxon>
        <taxon>Bacillati</taxon>
        <taxon>Actinomycetota</taxon>
        <taxon>Actinomycetes</taxon>
        <taxon>Micrococcales</taxon>
        <taxon>Ornithinimicrobiaceae</taxon>
        <taxon>Serinicoccus</taxon>
    </lineage>
</organism>
<sequence>MAWDDLPGDPERERWDRRDEAAAQLRLSRHLQLQLPGLVARRVPVRGITPGPIQGVGRLRLADSTTFLVGGAAPGNLGRVLRALHDRHAVTVAGWEQREDGLLLTLAGVPGREPVRIWLIGPDQPD</sequence>
<evidence type="ECO:0000313" key="2">
    <source>
        <dbReference type="Proteomes" id="UP000054837"/>
    </source>
</evidence>
<gene>
    <name evidence="1" type="ORF">AVL62_10565</name>
</gene>
<dbReference type="EMBL" id="LQBL01000003">
    <property type="protein sequence ID" value="KUG58355.1"/>
    <property type="molecule type" value="Genomic_DNA"/>
</dbReference>
<evidence type="ECO:0000313" key="1">
    <source>
        <dbReference type="EMBL" id="KUG58355.1"/>
    </source>
</evidence>
<protein>
    <submittedName>
        <fullName evidence="1">Uncharacterized protein</fullName>
    </submittedName>
</protein>